<dbReference type="SUPFAM" id="SSF52833">
    <property type="entry name" value="Thioredoxin-like"/>
    <property type="match status" value="1"/>
</dbReference>
<evidence type="ECO:0000313" key="2">
    <source>
        <dbReference type="Proteomes" id="UP000317990"/>
    </source>
</evidence>
<sequence length="198" mass="21536">MGGVAELLLPQHPMRVLVSTLLVLVLALWALAVPGSAWADRDRNSFDGNIFALYAGDGALVPPRNDLGETLEQHRAAVLAFYLDDSADCKRFASVLSQLRSEFGGVMELIAVSTDSLVPASEAAADQPDHYWRGRIPQVVVLDGQGHVVLDEEGQVPLETIEQSLVKITGLEIPAALLNRRTESREVNEINMEVTRPS</sequence>
<organism evidence="1 2">
    <name type="scientific">Aphanocapsa feldmannii 277cV</name>
    <dbReference type="NCBI Taxonomy" id="2507553"/>
    <lineage>
        <taxon>Bacteria</taxon>
        <taxon>Bacillati</taxon>
        <taxon>Cyanobacteriota</taxon>
        <taxon>Cyanophyceae</taxon>
        <taxon>Oscillatoriophycideae</taxon>
        <taxon>Chroococcales</taxon>
        <taxon>Microcystaceae</taxon>
        <taxon>Aphanocapsa</taxon>
    </lineage>
</organism>
<dbReference type="EMBL" id="SRMO01000050">
    <property type="protein sequence ID" value="TGG93708.1"/>
    <property type="molecule type" value="Genomic_DNA"/>
</dbReference>
<dbReference type="Proteomes" id="UP000317990">
    <property type="component" value="Unassembled WGS sequence"/>
</dbReference>
<dbReference type="AlphaFoldDB" id="A0A524RPF1"/>
<name>A0A524RPF1_9CHRO</name>
<gene>
    <name evidence="1" type="ORF">ERJ67_03435</name>
</gene>
<dbReference type="Gene3D" id="3.40.30.10">
    <property type="entry name" value="Glutaredoxin"/>
    <property type="match status" value="1"/>
</dbReference>
<accession>A0A524RPF1</accession>
<evidence type="ECO:0000313" key="1">
    <source>
        <dbReference type="EMBL" id="TGG93708.1"/>
    </source>
</evidence>
<dbReference type="NCBIfam" id="NF038096">
    <property type="entry name" value="thylak_slr1796"/>
    <property type="match status" value="1"/>
</dbReference>
<dbReference type="InterPro" id="IPR036249">
    <property type="entry name" value="Thioredoxin-like_sf"/>
</dbReference>
<reference evidence="1 2" key="1">
    <citation type="journal article" date="2019" name="mSystems">
        <title>Life at home and on the roam: Genomic adaptions reflect the dual lifestyle of an intracellular, facultative symbiont.</title>
        <authorList>
            <person name="Burgsdorf I."/>
        </authorList>
    </citation>
    <scope>NUCLEOTIDE SEQUENCE [LARGE SCALE GENOMIC DNA]</scope>
    <source>
        <strain evidence="1">277cV</strain>
    </source>
</reference>
<proteinExistence type="predicted"/>
<protein>
    <submittedName>
        <fullName evidence="1">Thioredoxin</fullName>
    </submittedName>
</protein>
<dbReference type="InterPro" id="IPR048069">
    <property type="entry name" value="Thylak_slr1796"/>
</dbReference>
<comment type="caution">
    <text evidence="1">The sequence shown here is derived from an EMBL/GenBank/DDBJ whole genome shotgun (WGS) entry which is preliminary data.</text>
</comment>